<gene>
    <name evidence="1" type="ORF">LDC_0221</name>
</gene>
<dbReference type="InterPro" id="IPR036188">
    <property type="entry name" value="FAD/NAD-bd_sf"/>
</dbReference>
<organism evidence="1">
    <name type="scientific">sediment metagenome</name>
    <dbReference type="NCBI Taxonomy" id="749907"/>
    <lineage>
        <taxon>unclassified sequences</taxon>
        <taxon>metagenomes</taxon>
        <taxon>ecological metagenomes</taxon>
    </lineage>
</organism>
<dbReference type="Pfam" id="PF13450">
    <property type="entry name" value="NAD_binding_8"/>
    <property type="match status" value="1"/>
</dbReference>
<proteinExistence type="predicted"/>
<name>D9PFE2_9ZZZZ</name>
<dbReference type="AlphaFoldDB" id="D9PFE2"/>
<comment type="caution">
    <text evidence="1">The sequence shown here is derived from an EMBL/GenBank/DDBJ whole genome shotgun (WGS) entry which is preliminary data.</text>
</comment>
<reference evidence="1" key="2">
    <citation type="journal article" date="2011" name="Microb. Ecol.">
        <title>Taxonomic and Functional Metagenomic Profiling of the Microbial Community in the Anoxic Sediment of a Sub-saline Shallow Lake (Laguna de Carrizo, Central Spain).</title>
        <authorList>
            <person name="Ferrer M."/>
            <person name="Guazzaroni M.E."/>
            <person name="Richter M."/>
            <person name="Garcia-Salamanca A."/>
            <person name="Yarza P."/>
            <person name="Suarez-Suarez A."/>
            <person name="Solano J."/>
            <person name="Alcaide M."/>
            <person name="van Dillewijn P."/>
            <person name="Molina-Henares M.A."/>
            <person name="Lopez-Cortes N."/>
            <person name="Al-Ramahi Y."/>
            <person name="Guerrero C."/>
            <person name="Acosta A."/>
            <person name="de Eugenio L.I."/>
            <person name="Martinez V."/>
            <person name="Marques S."/>
            <person name="Rojo F."/>
            <person name="Santero E."/>
            <person name="Genilloud O."/>
            <person name="Perez-Perez J."/>
            <person name="Rossello-Mora R."/>
            <person name="Ramos J.L."/>
        </authorList>
    </citation>
    <scope>NUCLEOTIDE SEQUENCE</scope>
</reference>
<dbReference type="Gene3D" id="3.50.50.60">
    <property type="entry name" value="FAD/NAD(P)-binding domain"/>
    <property type="match status" value="1"/>
</dbReference>
<dbReference type="PROSITE" id="PS51257">
    <property type="entry name" value="PROKAR_LIPOPROTEIN"/>
    <property type="match status" value="1"/>
</dbReference>
<sequence>MENVKTDLTTKFYYDIIIGAGLTGLACAIELQRSNCYVLVLEKNKYARLLKVIPLRTMGFGNCPIKILLYTKTEKYLSTVNKKLN</sequence>
<dbReference type="SUPFAM" id="SSF51971">
    <property type="entry name" value="Nucleotide-binding domain"/>
    <property type="match status" value="1"/>
</dbReference>
<evidence type="ECO:0000313" key="1">
    <source>
        <dbReference type="EMBL" id="EFK97724.1"/>
    </source>
</evidence>
<reference evidence="1" key="1">
    <citation type="submission" date="2010-07" db="EMBL/GenBank/DDBJ databases">
        <authorList>
            <consortium name="CONSOLIDER consortium CSD2007-00005"/>
            <person name="Guazzaroni M.-E."/>
            <person name="Richter M."/>
            <person name="Garcia-Salamanca A."/>
            <person name="Yarza P."/>
            <person name="Ferrer M."/>
        </authorList>
    </citation>
    <scope>NUCLEOTIDE SEQUENCE</scope>
</reference>
<accession>D9PFE2</accession>
<protein>
    <submittedName>
        <fullName evidence="1">Uncharacterized protein</fullName>
    </submittedName>
</protein>
<dbReference type="EMBL" id="ADZX01000052">
    <property type="protein sequence ID" value="EFK97724.1"/>
    <property type="molecule type" value="Genomic_DNA"/>
</dbReference>